<evidence type="ECO:0000256" key="6">
    <source>
        <dbReference type="ARBA" id="ARBA00023212"/>
    </source>
</evidence>
<feature type="region of interest" description="Disordered" evidence="8">
    <location>
        <begin position="306"/>
        <end position="331"/>
    </location>
</feature>
<keyword evidence="6" id="KW-0206">Cytoskeleton</keyword>
<dbReference type="GO" id="GO:0051015">
    <property type="term" value="F:actin filament binding"/>
    <property type="evidence" value="ECO:0007669"/>
    <property type="project" value="TreeGrafter"/>
</dbReference>
<sequence length="331" mass="35688">MLQIDFSIAPDVQAALEEAGKPTTATVAVPIIIEKEVLSLLAPPVSSSGGGFEHDLSATRKLLDAKGATSAYIVVRTTQSMQYVVVYVSDAASAKNRMLYSTGLARVVEATPHAQKRTIKISSVDELLPSLFESQTKEMREDLMTESERQHSAIARMELAPMPVALPGVTVQVTAEADSALSQFAGGALDVAIFKIAAGQLQLDKTLPQRNGDLDQVKSILTDAEPRFVLLRYPSPKTQLAEAVMVYMCPPTCSLKIKIQYASSAACFREQAVRHQIKFAHKVETDTSATLAEDVRSAFESFPCAGTHTNQDKLPSSTPASSAPKGHRMLI</sequence>
<comment type="caution">
    <text evidence="10">The sequence shown here is derived from an EMBL/GenBank/DDBJ whole genome shotgun (WGS) entry which is preliminary data.</text>
</comment>
<feature type="compositionally biased region" description="Polar residues" evidence="8">
    <location>
        <begin position="307"/>
        <end position="321"/>
    </location>
</feature>
<feature type="domain" description="ADF-H" evidence="9">
    <location>
        <begin position="168"/>
        <end position="295"/>
    </location>
</feature>
<organism evidence="10 11">
    <name type="scientific">Leishmania tarentolae</name>
    <name type="common">Sauroleishmania tarentolae</name>
    <dbReference type="NCBI Taxonomy" id="5689"/>
    <lineage>
        <taxon>Eukaryota</taxon>
        <taxon>Discoba</taxon>
        <taxon>Euglenozoa</taxon>
        <taxon>Kinetoplastea</taxon>
        <taxon>Metakinetoplastina</taxon>
        <taxon>Trypanosomatida</taxon>
        <taxon>Trypanosomatidae</taxon>
        <taxon>Leishmaniinae</taxon>
        <taxon>Leishmania</taxon>
        <taxon>lizard Leishmania</taxon>
    </lineage>
</organism>
<dbReference type="InterPro" id="IPR002108">
    <property type="entry name" value="ADF-H"/>
</dbReference>
<evidence type="ECO:0000259" key="9">
    <source>
        <dbReference type="PROSITE" id="PS51263"/>
    </source>
</evidence>
<dbReference type="AlphaFoldDB" id="A0A640KXK0"/>
<dbReference type="GO" id="GO:0051016">
    <property type="term" value="P:barbed-end actin filament capping"/>
    <property type="evidence" value="ECO:0007669"/>
    <property type="project" value="TreeGrafter"/>
</dbReference>
<evidence type="ECO:0000256" key="2">
    <source>
        <dbReference type="ARBA" id="ARBA00009557"/>
    </source>
</evidence>
<dbReference type="Gene3D" id="3.40.20.10">
    <property type="entry name" value="Severin"/>
    <property type="match status" value="2"/>
</dbReference>
<keyword evidence="3" id="KW-0963">Cytoplasm</keyword>
<keyword evidence="4" id="KW-0677">Repeat</keyword>
<dbReference type="PANTHER" id="PTHR13759">
    <property type="entry name" value="TWINFILIN"/>
    <property type="match status" value="1"/>
</dbReference>
<gene>
    <name evidence="10" type="ORF">LtaPh_3421400</name>
</gene>
<evidence type="ECO:0000256" key="4">
    <source>
        <dbReference type="ARBA" id="ARBA00022737"/>
    </source>
</evidence>
<protein>
    <submittedName>
        <fullName evidence="10">G-actin binding protein, putative</fullName>
    </submittedName>
</protein>
<dbReference type="PANTHER" id="PTHR13759:SF1">
    <property type="entry name" value="TWINFILIN"/>
    <property type="match status" value="1"/>
</dbReference>
<evidence type="ECO:0000256" key="8">
    <source>
        <dbReference type="SAM" id="MobiDB-lite"/>
    </source>
</evidence>
<dbReference type="Pfam" id="PF00241">
    <property type="entry name" value="Cofilin_ADF"/>
    <property type="match status" value="2"/>
</dbReference>
<keyword evidence="5" id="KW-0009">Actin-binding</keyword>
<reference evidence="10" key="1">
    <citation type="submission" date="2019-11" db="EMBL/GenBank/DDBJ databases">
        <title>Leishmania tarentolae CDS.</title>
        <authorList>
            <person name="Goto Y."/>
            <person name="Yamagishi J."/>
        </authorList>
    </citation>
    <scope>NUCLEOTIDE SEQUENCE [LARGE SCALE GENOMIC DNA]</scope>
    <source>
        <strain evidence="10">Parrot Tar II</strain>
    </source>
</reference>
<dbReference type="Proteomes" id="UP000419144">
    <property type="component" value="Unassembled WGS sequence"/>
</dbReference>
<evidence type="ECO:0000256" key="5">
    <source>
        <dbReference type="ARBA" id="ARBA00023203"/>
    </source>
</evidence>
<dbReference type="InterPro" id="IPR029006">
    <property type="entry name" value="ADF-H/Gelsolin-like_dom_sf"/>
</dbReference>
<dbReference type="InterPro" id="IPR028458">
    <property type="entry name" value="Twinfilin"/>
</dbReference>
<evidence type="ECO:0000313" key="11">
    <source>
        <dbReference type="Proteomes" id="UP000419144"/>
    </source>
</evidence>
<dbReference type="PROSITE" id="PS51263">
    <property type="entry name" value="ADF_H"/>
    <property type="match status" value="1"/>
</dbReference>
<comment type="subcellular location">
    <subcellularLocation>
        <location evidence="1">Cytoplasm</location>
        <location evidence="1">Cytoskeleton</location>
    </subcellularLocation>
</comment>
<dbReference type="SUPFAM" id="SSF55753">
    <property type="entry name" value="Actin depolymerizing proteins"/>
    <property type="match status" value="2"/>
</dbReference>
<dbReference type="EMBL" id="BLBS01000054">
    <property type="protein sequence ID" value="GET92287.1"/>
    <property type="molecule type" value="Genomic_DNA"/>
</dbReference>
<dbReference type="GO" id="GO:0003785">
    <property type="term" value="F:actin monomer binding"/>
    <property type="evidence" value="ECO:0007669"/>
    <property type="project" value="TreeGrafter"/>
</dbReference>
<evidence type="ECO:0000313" key="10">
    <source>
        <dbReference type="EMBL" id="GET92287.1"/>
    </source>
</evidence>
<dbReference type="OrthoDB" id="10006997at2759"/>
<evidence type="ECO:0000256" key="3">
    <source>
        <dbReference type="ARBA" id="ARBA00022490"/>
    </source>
</evidence>
<name>A0A640KXK0_LEITA</name>
<comment type="subunit">
    <text evidence="7">Interacts with G-actin; ADP-actin form.</text>
</comment>
<evidence type="ECO:0000256" key="1">
    <source>
        <dbReference type="ARBA" id="ARBA00004245"/>
    </source>
</evidence>
<accession>A0A640KXK0</accession>
<keyword evidence="11" id="KW-1185">Reference proteome</keyword>
<evidence type="ECO:0000256" key="7">
    <source>
        <dbReference type="ARBA" id="ARBA00038532"/>
    </source>
</evidence>
<dbReference type="GO" id="GO:0005884">
    <property type="term" value="C:actin filament"/>
    <property type="evidence" value="ECO:0007669"/>
    <property type="project" value="TreeGrafter"/>
</dbReference>
<dbReference type="GO" id="GO:0005737">
    <property type="term" value="C:cytoplasm"/>
    <property type="evidence" value="ECO:0007669"/>
    <property type="project" value="TreeGrafter"/>
</dbReference>
<dbReference type="GO" id="GO:0030042">
    <property type="term" value="P:actin filament depolymerization"/>
    <property type="evidence" value="ECO:0007669"/>
    <property type="project" value="TreeGrafter"/>
</dbReference>
<proteinExistence type="inferred from homology"/>
<dbReference type="VEuPathDB" id="TriTrypDB:LtaPh_3421400"/>
<comment type="similarity">
    <text evidence="2">Belongs to the actin-binding proteins ADF family. Twinfilin subfamily.</text>
</comment>
<dbReference type="SMART" id="SM00102">
    <property type="entry name" value="ADF"/>
    <property type="match status" value="1"/>
</dbReference>